<proteinExistence type="predicted"/>
<organism evidence="1">
    <name type="scientific">Anguilla anguilla</name>
    <name type="common">European freshwater eel</name>
    <name type="synonym">Muraena anguilla</name>
    <dbReference type="NCBI Taxonomy" id="7936"/>
    <lineage>
        <taxon>Eukaryota</taxon>
        <taxon>Metazoa</taxon>
        <taxon>Chordata</taxon>
        <taxon>Craniata</taxon>
        <taxon>Vertebrata</taxon>
        <taxon>Euteleostomi</taxon>
        <taxon>Actinopterygii</taxon>
        <taxon>Neopterygii</taxon>
        <taxon>Teleostei</taxon>
        <taxon>Anguilliformes</taxon>
        <taxon>Anguillidae</taxon>
        <taxon>Anguilla</taxon>
    </lineage>
</organism>
<reference evidence="1" key="1">
    <citation type="submission" date="2014-11" db="EMBL/GenBank/DDBJ databases">
        <authorList>
            <person name="Amaro Gonzalez C."/>
        </authorList>
    </citation>
    <scope>NUCLEOTIDE SEQUENCE</scope>
</reference>
<evidence type="ECO:0000313" key="1">
    <source>
        <dbReference type="EMBL" id="JAH24591.1"/>
    </source>
</evidence>
<accession>A0A0E9R602</accession>
<name>A0A0E9R602_ANGAN</name>
<sequence>MKLEQIQVLPGGNVLHSGPVAQNTSPLLIILEVMENWKCN</sequence>
<dbReference type="EMBL" id="GBXM01083986">
    <property type="protein sequence ID" value="JAH24591.1"/>
    <property type="molecule type" value="Transcribed_RNA"/>
</dbReference>
<dbReference type="AlphaFoldDB" id="A0A0E9R602"/>
<protein>
    <submittedName>
        <fullName evidence="1">Uncharacterized protein</fullName>
    </submittedName>
</protein>
<reference evidence="1" key="2">
    <citation type="journal article" date="2015" name="Fish Shellfish Immunol.">
        <title>Early steps in the European eel (Anguilla anguilla)-Vibrio vulnificus interaction in the gills: Role of the RtxA13 toxin.</title>
        <authorList>
            <person name="Callol A."/>
            <person name="Pajuelo D."/>
            <person name="Ebbesson L."/>
            <person name="Teles M."/>
            <person name="MacKenzie S."/>
            <person name="Amaro C."/>
        </authorList>
    </citation>
    <scope>NUCLEOTIDE SEQUENCE</scope>
</reference>